<evidence type="ECO:0000313" key="2">
    <source>
        <dbReference type="EMBL" id="KAF5939667.1"/>
    </source>
</evidence>
<proteinExistence type="predicted"/>
<feature type="region of interest" description="Disordered" evidence="1">
    <location>
        <begin position="81"/>
        <end position="108"/>
    </location>
</feature>
<name>A0A7J7GGP8_CAMSI</name>
<reference evidence="2 3" key="2">
    <citation type="submission" date="2020-07" db="EMBL/GenBank/DDBJ databases">
        <title>Genome assembly of wild tea tree DASZ reveals pedigree and selection history of tea varieties.</title>
        <authorList>
            <person name="Zhang W."/>
        </authorList>
    </citation>
    <scope>NUCLEOTIDE SEQUENCE [LARGE SCALE GENOMIC DNA]</scope>
    <source>
        <strain evidence="3">cv. G240</strain>
        <tissue evidence="2">Leaf</tissue>
    </source>
</reference>
<dbReference type="Proteomes" id="UP000593564">
    <property type="component" value="Unassembled WGS sequence"/>
</dbReference>
<keyword evidence="3" id="KW-1185">Reference proteome</keyword>
<organism evidence="2 3">
    <name type="scientific">Camellia sinensis</name>
    <name type="common">Tea plant</name>
    <name type="synonym">Thea sinensis</name>
    <dbReference type="NCBI Taxonomy" id="4442"/>
    <lineage>
        <taxon>Eukaryota</taxon>
        <taxon>Viridiplantae</taxon>
        <taxon>Streptophyta</taxon>
        <taxon>Embryophyta</taxon>
        <taxon>Tracheophyta</taxon>
        <taxon>Spermatophyta</taxon>
        <taxon>Magnoliopsida</taxon>
        <taxon>eudicotyledons</taxon>
        <taxon>Gunneridae</taxon>
        <taxon>Pentapetalae</taxon>
        <taxon>asterids</taxon>
        <taxon>Ericales</taxon>
        <taxon>Theaceae</taxon>
        <taxon>Camellia</taxon>
    </lineage>
</organism>
<dbReference type="AlphaFoldDB" id="A0A7J7GGP8"/>
<protein>
    <submittedName>
        <fullName evidence="2">Uncharacterized protein</fullName>
    </submittedName>
</protein>
<gene>
    <name evidence="2" type="ORF">HYC85_023926</name>
</gene>
<evidence type="ECO:0000313" key="3">
    <source>
        <dbReference type="Proteomes" id="UP000593564"/>
    </source>
</evidence>
<evidence type="ECO:0000256" key="1">
    <source>
        <dbReference type="SAM" id="MobiDB-lite"/>
    </source>
</evidence>
<sequence length="108" mass="11684">MTLFHLTLSLSLSLYPFLPHPQKGPSYISYFLSGFFLSENSEMGSIQNCACCLRNRQLIIPLIFLLISNFSNYRFMVEGKGGGGGGGDSSSGGGKEKVDRVKAAKILG</sequence>
<dbReference type="EMBL" id="JACBKZ010000011">
    <property type="protein sequence ID" value="KAF5939667.1"/>
    <property type="molecule type" value="Genomic_DNA"/>
</dbReference>
<accession>A0A7J7GGP8</accession>
<feature type="compositionally biased region" description="Gly residues" evidence="1">
    <location>
        <begin position="81"/>
        <end position="93"/>
    </location>
</feature>
<comment type="caution">
    <text evidence="2">The sequence shown here is derived from an EMBL/GenBank/DDBJ whole genome shotgun (WGS) entry which is preliminary data.</text>
</comment>
<reference evidence="3" key="1">
    <citation type="journal article" date="2020" name="Nat. Commun.">
        <title>Genome assembly of wild tea tree DASZ reveals pedigree and selection history of tea varieties.</title>
        <authorList>
            <person name="Zhang W."/>
            <person name="Zhang Y."/>
            <person name="Qiu H."/>
            <person name="Guo Y."/>
            <person name="Wan H."/>
            <person name="Zhang X."/>
            <person name="Scossa F."/>
            <person name="Alseekh S."/>
            <person name="Zhang Q."/>
            <person name="Wang P."/>
            <person name="Xu L."/>
            <person name="Schmidt M.H."/>
            <person name="Jia X."/>
            <person name="Li D."/>
            <person name="Zhu A."/>
            <person name="Guo F."/>
            <person name="Chen W."/>
            <person name="Ni D."/>
            <person name="Usadel B."/>
            <person name="Fernie A.R."/>
            <person name="Wen W."/>
        </authorList>
    </citation>
    <scope>NUCLEOTIDE SEQUENCE [LARGE SCALE GENOMIC DNA]</scope>
    <source>
        <strain evidence="3">cv. G240</strain>
    </source>
</reference>